<keyword evidence="3" id="KW-1185">Reference proteome</keyword>
<sequence>MAQPNAQEDFAKLSDDLATLRADVAKLTETLASIAKAEGESAAEAVASRVRAGKARAEAAAANLADEGYAVYEDAKGRAQALGGDVGAAIERNPYGAVLAALGVGFVFGLLTRGR</sequence>
<dbReference type="EMBL" id="JALKCG010000001">
    <property type="protein sequence ID" value="MCK0206946.1"/>
    <property type="molecule type" value="Genomic_DNA"/>
</dbReference>
<evidence type="ECO:0000256" key="1">
    <source>
        <dbReference type="SAM" id="Phobius"/>
    </source>
</evidence>
<comment type="caution">
    <text evidence="2">The sequence shown here is derived from an EMBL/GenBank/DDBJ whole genome shotgun (WGS) entry which is preliminary data.</text>
</comment>
<keyword evidence="1" id="KW-0472">Membrane</keyword>
<evidence type="ECO:0000313" key="3">
    <source>
        <dbReference type="Proteomes" id="UP001202867"/>
    </source>
</evidence>
<evidence type="ECO:0008006" key="4">
    <source>
        <dbReference type="Google" id="ProtNLM"/>
    </source>
</evidence>
<proteinExistence type="predicted"/>
<protein>
    <recommendedName>
        <fullName evidence="4">DUF883 domain-containing protein</fullName>
    </recommendedName>
</protein>
<feature type="transmembrane region" description="Helical" evidence="1">
    <location>
        <begin position="95"/>
        <end position="112"/>
    </location>
</feature>
<keyword evidence="1" id="KW-1133">Transmembrane helix</keyword>
<accession>A0ABT0DI34</accession>
<dbReference type="Proteomes" id="UP001202867">
    <property type="component" value="Unassembled WGS sequence"/>
</dbReference>
<evidence type="ECO:0000313" key="2">
    <source>
        <dbReference type="EMBL" id="MCK0206946.1"/>
    </source>
</evidence>
<name>A0ABT0DI34_9HYPH</name>
<reference evidence="3" key="1">
    <citation type="submission" date="2023-07" db="EMBL/GenBank/DDBJ databases">
        <title>Ancylobacter moscoviensis sp. nov., facultatively methylotrophic bacteria from activated sludge and the reclassification of Starkeya novella (Starkey 1934) Kelly et al. 2000 as Ancylobacter novellus comb. nov., Starkeya koreensis Im et al. 2006 as Ancylobacter koreensis comb.nov., Angulomicrobium tetraedrale Vasil'eva et al. 1986 as Ancylobacter tetraedralis comb. nov., Angulomicrobium amanitiforme Fritz et al. 2004 as Ancylobacter amanitiformis comb. nov. and Methylorhabdus multivorans Doronina et al. 1996 as Ancylobacter multivorans comb. nov. and emended description of the genus Ancylobacter.</title>
        <authorList>
            <person name="Doronina N."/>
            <person name="Chemodurova A."/>
            <person name="Grouzdev D."/>
            <person name="Koziaeva V."/>
            <person name="Shi W."/>
            <person name="Wu L."/>
            <person name="Kaparullina E."/>
        </authorList>
    </citation>
    <scope>NUCLEOTIDE SEQUENCE [LARGE SCALE GENOMIC DNA]</scope>
    <source>
        <strain evidence="3">Jip08</strain>
    </source>
</reference>
<gene>
    <name evidence="2" type="ORF">MWN33_02745</name>
</gene>
<keyword evidence="1" id="KW-0812">Transmembrane</keyword>
<organism evidence="2 3">
    <name type="scientific">Ancylobacter koreensis</name>
    <dbReference type="NCBI Taxonomy" id="266121"/>
    <lineage>
        <taxon>Bacteria</taxon>
        <taxon>Pseudomonadati</taxon>
        <taxon>Pseudomonadota</taxon>
        <taxon>Alphaproteobacteria</taxon>
        <taxon>Hyphomicrobiales</taxon>
        <taxon>Xanthobacteraceae</taxon>
        <taxon>Ancylobacter</taxon>
    </lineage>
</organism>
<dbReference type="RefSeq" id="WP_247198598.1">
    <property type="nucleotide sequence ID" value="NZ_JALKCG010000001.1"/>
</dbReference>